<feature type="domain" description="Pseudouridine synthase II N-terminal" evidence="6">
    <location>
        <begin position="33"/>
        <end position="159"/>
    </location>
</feature>
<dbReference type="InterPro" id="IPR002501">
    <property type="entry name" value="PsdUridine_synth_N"/>
</dbReference>
<proteinExistence type="inferred from homology"/>
<evidence type="ECO:0000313" key="8">
    <source>
        <dbReference type="Proteomes" id="UP000231436"/>
    </source>
</evidence>
<keyword evidence="5" id="KW-0413">Isomerase</keyword>
<dbReference type="Gene3D" id="3.30.2350.10">
    <property type="entry name" value="Pseudouridine synthase"/>
    <property type="match status" value="1"/>
</dbReference>
<dbReference type="AlphaFoldDB" id="A0A2M8LI77"/>
<dbReference type="EMBL" id="PFEU01000006">
    <property type="protein sequence ID" value="PJE77141.1"/>
    <property type="molecule type" value="Genomic_DNA"/>
</dbReference>
<dbReference type="EC" id="5.4.99.25" evidence="3"/>
<evidence type="ECO:0000256" key="3">
    <source>
        <dbReference type="ARBA" id="ARBA00012787"/>
    </source>
</evidence>
<evidence type="ECO:0000256" key="4">
    <source>
        <dbReference type="ARBA" id="ARBA00022694"/>
    </source>
</evidence>
<evidence type="ECO:0000256" key="2">
    <source>
        <dbReference type="ARBA" id="ARBA00005642"/>
    </source>
</evidence>
<evidence type="ECO:0000259" key="6">
    <source>
        <dbReference type="Pfam" id="PF01509"/>
    </source>
</evidence>
<dbReference type="PANTHER" id="PTHR13767">
    <property type="entry name" value="TRNA-PSEUDOURIDINE SYNTHASE"/>
    <property type="match status" value="1"/>
</dbReference>
<comment type="catalytic activity">
    <reaction evidence="1">
        <text>uridine(55) in tRNA = pseudouridine(55) in tRNA</text>
        <dbReference type="Rhea" id="RHEA:42532"/>
        <dbReference type="Rhea" id="RHEA-COMP:10101"/>
        <dbReference type="Rhea" id="RHEA-COMP:10102"/>
        <dbReference type="ChEBI" id="CHEBI:65314"/>
        <dbReference type="ChEBI" id="CHEBI:65315"/>
        <dbReference type="EC" id="5.4.99.25"/>
    </reaction>
</comment>
<comment type="similarity">
    <text evidence="2">Belongs to the pseudouridine synthase TruB family. Type 1 subfamily.</text>
</comment>
<reference evidence="8" key="1">
    <citation type="submission" date="2017-09" db="EMBL/GenBank/DDBJ databases">
        <title>Depth-based differentiation of microbial function through sediment-hosted aquifers and enrichment of novel symbionts in the deep terrestrial subsurface.</title>
        <authorList>
            <person name="Probst A.J."/>
            <person name="Ladd B."/>
            <person name="Jarett J.K."/>
            <person name="Geller-Mcgrath D.E."/>
            <person name="Sieber C.M.K."/>
            <person name="Emerson J.B."/>
            <person name="Anantharaman K."/>
            <person name="Thomas B.C."/>
            <person name="Malmstrom R."/>
            <person name="Stieglmeier M."/>
            <person name="Klingl A."/>
            <person name="Woyke T."/>
            <person name="Ryan C.M."/>
            <person name="Banfield J.F."/>
        </authorList>
    </citation>
    <scope>NUCLEOTIDE SEQUENCE [LARGE SCALE GENOMIC DNA]</scope>
</reference>
<accession>A0A2M8LI77</accession>
<protein>
    <recommendedName>
        <fullName evidence="3">tRNA pseudouridine(55) synthase</fullName>
        <ecNumber evidence="3">5.4.99.25</ecNumber>
    </recommendedName>
</protein>
<dbReference type="PANTHER" id="PTHR13767:SF2">
    <property type="entry name" value="PSEUDOURIDYLATE SYNTHASE TRUB1"/>
    <property type="match status" value="1"/>
</dbReference>
<evidence type="ECO:0000256" key="5">
    <source>
        <dbReference type="ARBA" id="ARBA00023235"/>
    </source>
</evidence>
<dbReference type="Proteomes" id="UP000231436">
    <property type="component" value="Unassembled WGS sequence"/>
</dbReference>
<dbReference type="GO" id="GO:1990481">
    <property type="term" value="P:mRNA pseudouridine synthesis"/>
    <property type="evidence" value="ECO:0007669"/>
    <property type="project" value="TreeGrafter"/>
</dbReference>
<organism evidence="7 8">
    <name type="scientific">Candidatus Uhrbacteria bacterium CG10_big_fil_rev_8_21_14_0_10_48_16</name>
    <dbReference type="NCBI Taxonomy" id="1975038"/>
    <lineage>
        <taxon>Bacteria</taxon>
        <taxon>Candidatus Uhriibacteriota</taxon>
    </lineage>
</organism>
<evidence type="ECO:0000256" key="1">
    <source>
        <dbReference type="ARBA" id="ARBA00000385"/>
    </source>
</evidence>
<comment type="caution">
    <text evidence="7">The sequence shown here is derived from an EMBL/GenBank/DDBJ whole genome shotgun (WGS) entry which is preliminary data.</text>
</comment>
<dbReference type="GO" id="GO:0160148">
    <property type="term" value="F:tRNA pseudouridine(55) synthase activity"/>
    <property type="evidence" value="ECO:0007669"/>
    <property type="project" value="UniProtKB-EC"/>
</dbReference>
<dbReference type="SUPFAM" id="SSF55120">
    <property type="entry name" value="Pseudouridine synthase"/>
    <property type="match status" value="1"/>
</dbReference>
<name>A0A2M8LI77_9BACT</name>
<dbReference type="GO" id="GO:0003723">
    <property type="term" value="F:RNA binding"/>
    <property type="evidence" value="ECO:0007669"/>
    <property type="project" value="InterPro"/>
</dbReference>
<dbReference type="InterPro" id="IPR014780">
    <property type="entry name" value="tRNA_psdUridine_synth_TruB"/>
</dbReference>
<dbReference type="Pfam" id="PF01509">
    <property type="entry name" value="TruB_N"/>
    <property type="match status" value="1"/>
</dbReference>
<sequence>MAIINFYKPLGWTPFECIEEIRRMHPEWKNDPITYTGRLDPMAEGVIVFLTGEDRHQKEAFQNLDKTYHATFLFGLSSDTYDALGIIQKGSDPTRDQIEQALTSLPGTHILPFPPYASYKVQGKPLHWWAQQHRLQEIHIPHKEMRVNHSHIETVSSERLDNIRSEVFSRIDRVTGNFRQAQSKDSWKNLGDSEQNYWISVVTLDVQSGTYIRALAHSLGNQLGCGAILLSLKRSSVGSFLEDGSEYKESYQQASPHL</sequence>
<gene>
    <name evidence="7" type="ORF">COV05_00835</name>
</gene>
<evidence type="ECO:0000313" key="7">
    <source>
        <dbReference type="EMBL" id="PJE77141.1"/>
    </source>
</evidence>
<dbReference type="GO" id="GO:0006400">
    <property type="term" value="P:tRNA modification"/>
    <property type="evidence" value="ECO:0007669"/>
    <property type="project" value="TreeGrafter"/>
</dbReference>
<keyword evidence="4" id="KW-0819">tRNA processing</keyword>
<dbReference type="InterPro" id="IPR020103">
    <property type="entry name" value="PsdUridine_synth_cat_dom_sf"/>
</dbReference>